<keyword evidence="1" id="KW-0812">Transmembrane</keyword>
<keyword evidence="3" id="KW-1185">Reference proteome</keyword>
<dbReference type="RefSeq" id="WP_345368139.1">
    <property type="nucleotide sequence ID" value="NZ_BAABII010000026.1"/>
</dbReference>
<name>A0ABV4CIE5_9PSEU</name>
<gene>
    <name evidence="2" type="ORF">AB8O55_15755</name>
</gene>
<reference evidence="2 3" key="1">
    <citation type="submission" date="2024-08" db="EMBL/GenBank/DDBJ databases">
        <title>Genome mining of Saccharopolyspora cebuensis PGLac3 from Nigerian medicinal plant.</title>
        <authorList>
            <person name="Ezeobiora C.E."/>
            <person name="Igbokwe N.H."/>
            <person name="Amin D.H."/>
            <person name="Mendie U.E."/>
        </authorList>
    </citation>
    <scope>NUCLEOTIDE SEQUENCE [LARGE SCALE GENOMIC DNA]</scope>
    <source>
        <strain evidence="2 3">PGLac3</strain>
    </source>
</reference>
<keyword evidence="1" id="KW-1133">Transmembrane helix</keyword>
<comment type="caution">
    <text evidence="2">The sequence shown here is derived from an EMBL/GenBank/DDBJ whole genome shotgun (WGS) entry which is preliminary data.</text>
</comment>
<keyword evidence="1" id="KW-0472">Membrane</keyword>
<feature type="transmembrane region" description="Helical" evidence="1">
    <location>
        <begin position="20"/>
        <end position="41"/>
    </location>
</feature>
<dbReference type="Proteomes" id="UP001564626">
    <property type="component" value="Unassembled WGS sequence"/>
</dbReference>
<organism evidence="2 3">
    <name type="scientific">Saccharopolyspora cebuensis</name>
    <dbReference type="NCBI Taxonomy" id="418759"/>
    <lineage>
        <taxon>Bacteria</taxon>
        <taxon>Bacillati</taxon>
        <taxon>Actinomycetota</taxon>
        <taxon>Actinomycetes</taxon>
        <taxon>Pseudonocardiales</taxon>
        <taxon>Pseudonocardiaceae</taxon>
        <taxon>Saccharopolyspora</taxon>
    </lineage>
</organism>
<proteinExistence type="predicted"/>
<accession>A0ABV4CIE5</accession>
<protein>
    <submittedName>
        <fullName evidence="2">Uncharacterized protein</fullName>
    </submittedName>
</protein>
<evidence type="ECO:0000313" key="3">
    <source>
        <dbReference type="Proteomes" id="UP001564626"/>
    </source>
</evidence>
<evidence type="ECO:0000313" key="2">
    <source>
        <dbReference type="EMBL" id="MEY8040864.1"/>
    </source>
</evidence>
<evidence type="ECO:0000256" key="1">
    <source>
        <dbReference type="SAM" id="Phobius"/>
    </source>
</evidence>
<sequence length="175" mass="18240">MLPPPPTGGPEPRPPGRLIAAVLIPLALLLTALLFAVGGWLAAERPVHAGQCVDIAGGTWGGHRVVDCGSSESDYLVVHRIARDGRCHPDYDLFELDGSTIACGILDVRVGDCVHQPSFGLGTKVRCADPSATLLVTAVEATAAGESACTPDSEVYWVYGEAALTHCFKAVPALV</sequence>
<dbReference type="EMBL" id="JBGEHV010000027">
    <property type="protein sequence ID" value="MEY8040864.1"/>
    <property type="molecule type" value="Genomic_DNA"/>
</dbReference>